<gene>
    <name evidence="1" type="ORF">SAMN05444003_1932</name>
</gene>
<protein>
    <submittedName>
        <fullName evidence="1">Uncharacterized protein</fullName>
    </submittedName>
</protein>
<name>A0A1M5Q067_9RHOB</name>
<sequence>MSKLTVQTLGMTAGKWEGLLSGVAGDEAPQISVMLYDKIITEMEPVQNGEGKEWHLSFHLDPQHISSGVQTFLFVTADGKETIGSFPVVAGEALGQDLRAEIDLLRAELDMFKRVFRQHCKETM</sequence>
<dbReference type="AlphaFoldDB" id="A0A1M5Q067"/>
<organism evidence="1 2">
    <name type="scientific">Cognatiyoonia sediminum</name>
    <dbReference type="NCBI Taxonomy" id="1508389"/>
    <lineage>
        <taxon>Bacteria</taxon>
        <taxon>Pseudomonadati</taxon>
        <taxon>Pseudomonadota</taxon>
        <taxon>Alphaproteobacteria</taxon>
        <taxon>Rhodobacterales</taxon>
        <taxon>Paracoccaceae</taxon>
        <taxon>Cognatiyoonia</taxon>
    </lineage>
</organism>
<proteinExistence type="predicted"/>
<dbReference type="RefSeq" id="WP_072900711.1">
    <property type="nucleotide sequence ID" value="NZ_FQXB01000002.1"/>
</dbReference>
<keyword evidence="2" id="KW-1185">Reference proteome</keyword>
<reference evidence="1 2" key="1">
    <citation type="submission" date="2016-11" db="EMBL/GenBank/DDBJ databases">
        <authorList>
            <person name="Jaros S."/>
            <person name="Januszkiewicz K."/>
            <person name="Wedrychowicz H."/>
        </authorList>
    </citation>
    <scope>NUCLEOTIDE SEQUENCE [LARGE SCALE GENOMIC DNA]</scope>
    <source>
        <strain evidence="1 2">DSM 28715</strain>
    </source>
</reference>
<evidence type="ECO:0000313" key="1">
    <source>
        <dbReference type="EMBL" id="SHH06883.1"/>
    </source>
</evidence>
<dbReference type="EMBL" id="FQXB01000002">
    <property type="protein sequence ID" value="SHH06883.1"/>
    <property type="molecule type" value="Genomic_DNA"/>
</dbReference>
<evidence type="ECO:0000313" key="2">
    <source>
        <dbReference type="Proteomes" id="UP000184074"/>
    </source>
</evidence>
<dbReference type="OrthoDB" id="7772846at2"/>
<dbReference type="STRING" id="1508389.SAMN05444003_1932"/>
<accession>A0A1M5Q067</accession>
<dbReference type="Proteomes" id="UP000184074">
    <property type="component" value="Unassembled WGS sequence"/>
</dbReference>